<comment type="caution">
    <text evidence="2">The sequence shown here is derived from an EMBL/GenBank/DDBJ whole genome shotgun (WGS) entry which is preliminary data.</text>
</comment>
<dbReference type="NCBIfam" id="TIGR01444">
    <property type="entry name" value="fkbM_fam"/>
    <property type="match status" value="1"/>
</dbReference>
<dbReference type="InterPro" id="IPR006342">
    <property type="entry name" value="FkbM_mtfrase"/>
</dbReference>
<dbReference type="AlphaFoldDB" id="A0A966L5Q4"/>
<feature type="domain" description="Methyltransferase FkbM" evidence="1">
    <location>
        <begin position="229"/>
        <end position="363"/>
    </location>
</feature>
<keyword evidence="2" id="KW-0489">Methyltransferase</keyword>
<dbReference type="InterPro" id="IPR052514">
    <property type="entry name" value="SAM-dependent_MTase"/>
</dbReference>
<protein>
    <submittedName>
        <fullName evidence="2">FkbM family methyltransferase</fullName>
    </submittedName>
</protein>
<reference evidence="2" key="1">
    <citation type="journal article" date="2019" name="Mol. Ecol.">
        <title>Genome evolution and host-microbiome shifts correspond with intraspecific niche divergence within harmful algal bloom-forming Microcystis aeruginosa.</title>
        <authorList>
            <person name="Jackrel S.L."/>
            <person name="White J.D."/>
            <person name="Evans J.T."/>
            <person name="Buffin K."/>
            <person name="Hayden K."/>
            <person name="Sarnelle O."/>
            <person name="Denef V.J."/>
        </authorList>
    </citation>
    <scope>NUCLEOTIDE SEQUENCE</scope>
    <source>
        <strain evidence="2">G11-04</strain>
    </source>
</reference>
<gene>
    <name evidence="2" type="ORF">GPJ16_14335</name>
</gene>
<sequence>MVIQRFKAIKDLLLDKLDTTLSRIDDLEKIVCLLSENSQTSQSKLDVLEKIVSQLSTNSTTSQDKLDLLETLLSQQTFNDNSSLQACIYLIELLQKWLPDIQQQYTNLLPQIQRELQQQHYGLFSQVQGKLDWQHKSLLGQIQEEIRQQHSGLISQLQGEIREQYSDIISQIKDDYQHLQADLHQQYNTLLDNSGLRVKAENNRGEDLEPEEKLIAFLYSFLPSRKAIDIGANRGDISESLLKAGYQVYAFEPYTPVFEQLCQRLQQNSDFQAYNIAIGSHDTTMDFHICSDQSEAGIFQNPSLYNTLLPHSMPQGLNFTETRPVQVRSLESLHQTGEISHDIGLVKIDTEGYDLEVIQGMGKAQYPVVVAEFWDKNHIFGQSGTLNRLDLLVEGMKKRDYHWYLVIARSDKPSNYDFNYDIFFYGNYPQTVDNSWGNVFFFREYEVFKQAFSWCSAFLPMAYLR</sequence>
<dbReference type="GO" id="GO:0032259">
    <property type="term" value="P:methylation"/>
    <property type="evidence" value="ECO:0007669"/>
    <property type="project" value="UniProtKB-KW"/>
</dbReference>
<dbReference type="PANTHER" id="PTHR34203:SF15">
    <property type="entry name" value="SLL1173 PROTEIN"/>
    <property type="match status" value="1"/>
</dbReference>
<organism evidence="2 3">
    <name type="scientific">Microcystis aeruginosa G11-04</name>
    <dbReference type="NCBI Taxonomy" id="2685956"/>
    <lineage>
        <taxon>Bacteria</taxon>
        <taxon>Bacillati</taxon>
        <taxon>Cyanobacteriota</taxon>
        <taxon>Cyanophyceae</taxon>
        <taxon>Oscillatoriophycideae</taxon>
        <taxon>Chroococcales</taxon>
        <taxon>Microcystaceae</taxon>
        <taxon>Microcystis</taxon>
    </lineage>
</organism>
<evidence type="ECO:0000313" key="3">
    <source>
        <dbReference type="Proteomes" id="UP000799330"/>
    </source>
</evidence>
<dbReference type="PANTHER" id="PTHR34203">
    <property type="entry name" value="METHYLTRANSFERASE, FKBM FAMILY PROTEIN"/>
    <property type="match status" value="1"/>
</dbReference>
<dbReference type="EMBL" id="JAADAI010000192">
    <property type="protein sequence ID" value="NCS58043.1"/>
    <property type="molecule type" value="Genomic_DNA"/>
</dbReference>
<name>A0A966L5Q4_MICAE</name>
<dbReference type="Proteomes" id="UP000799330">
    <property type="component" value="Unassembled WGS sequence"/>
</dbReference>
<evidence type="ECO:0000313" key="2">
    <source>
        <dbReference type="EMBL" id="NCS58043.1"/>
    </source>
</evidence>
<dbReference type="Pfam" id="PF05050">
    <property type="entry name" value="Methyltransf_21"/>
    <property type="match status" value="1"/>
</dbReference>
<dbReference type="InterPro" id="IPR029063">
    <property type="entry name" value="SAM-dependent_MTases_sf"/>
</dbReference>
<dbReference type="GO" id="GO:0008168">
    <property type="term" value="F:methyltransferase activity"/>
    <property type="evidence" value="ECO:0007669"/>
    <property type="project" value="UniProtKB-KW"/>
</dbReference>
<evidence type="ECO:0000259" key="1">
    <source>
        <dbReference type="Pfam" id="PF05050"/>
    </source>
</evidence>
<keyword evidence="2" id="KW-0808">Transferase</keyword>
<proteinExistence type="predicted"/>
<dbReference type="Gene3D" id="3.40.50.150">
    <property type="entry name" value="Vaccinia Virus protein VP39"/>
    <property type="match status" value="1"/>
</dbReference>
<dbReference type="SUPFAM" id="SSF53335">
    <property type="entry name" value="S-adenosyl-L-methionine-dependent methyltransferases"/>
    <property type="match status" value="1"/>
</dbReference>
<accession>A0A966L5Q4</accession>